<dbReference type="OrthoDB" id="10252754at2759"/>
<dbReference type="GO" id="GO:0140664">
    <property type="term" value="F:ATP-dependent DNA damage sensor activity"/>
    <property type="evidence" value="ECO:0007669"/>
    <property type="project" value="InterPro"/>
</dbReference>
<dbReference type="Gene3D" id="3.40.1170.10">
    <property type="entry name" value="DNA repair protein MutS, domain I"/>
    <property type="match status" value="1"/>
</dbReference>
<organism evidence="8 10">
    <name type="scientific">Caulochytrium protostelioides</name>
    <dbReference type="NCBI Taxonomy" id="1555241"/>
    <lineage>
        <taxon>Eukaryota</taxon>
        <taxon>Fungi</taxon>
        <taxon>Fungi incertae sedis</taxon>
        <taxon>Chytridiomycota</taxon>
        <taxon>Chytridiomycota incertae sedis</taxon>
        <taxon>Chytridiomycetes</taxon>
        <taxon>Caulochytriales</taxon>
        <taxon>Caulochytriaceae</taxon>
        <taxon>Caulochytrium</taxon>
    </lineage>
</organism>
<evidence type="ECO:0000256" key="6">
    <source>
        <dbReference type="RuleBase" id="RU003756"/>
    </source>
</evidence>
<dbReference type="PANTHER" id="PTHR11361:SF148">
    <property type="entry name" value="DNA MISMATCH REPAIR PROTEIN MSH6"/>
    <property type="match status" value="1"/>
</dbReference>
<evidence type="ECO:0000259" key="7">
    <source>
        <dbReference type="PROSITE" id="PS00486"/>
    </source>
</evidence>
<feature type="non-terminal residue" evidence="8">
    <location>
        <position position="1"/>
    </location>
</feature>
<dbReference type="SMART" id="SM00534">
    <property type="entry name" value="MUTSac"/>
    <property type="match status" value="1"/>
</dbReference>
<dbReference type="EMBL" id="ML009733">
    <property type="protein sequence ID" value="RKO96654.1"/>
    <property type="molecule type" value="Genomic_DNA"/>
</dbReference>
<protein>
    <recommendedName>
        <fullName evidence="7">DNA mismatch repair proteins mutS family domain-containing protein</fullName>
    </recommendedName>
</protein>
<dbReference type="EMBL" id="ML014144">
    <property type="protein sequence ID" value="RKP02386.1"/>
    <property type="molecule type" value="Genomic_DNA"/>
</dbReference>
<keyword evidence="6" id="KW-0234">DNA repair</keyword>
<dbReference type="GO" id="GO:0005524">
    <property type="term" value="F:ATP binding"/>
    <property type="evidence" value="ECO:0007669"/>
    <property type="project" value="UniProtKB-KW"/>
</dbReference>
<dbReference type="InterPro" id="IPR036187">
    <property type="entry name" value="DNA_mismatch_repair_MutS_sf"/>
</dbReference>
<dbReference type="GO" id="GO:0030983">
    <property type="term" value="F:mismatched DNA binding"/>
    <property type="evidence" value="ECO:0007669"/>
    <property type="project" value="InterPro"/>
</dbReference>
<dbReference type="InterPro" id="IPR027417">
    <property type="entry name" value="P-loop_NTPase"/>
</dbReference>
<dbReference type="InterPro" id="IPR000432">
    <property type="entry name" value="DNA_mismatch_repair_MutS_C"/>
</dbReference>
<dbReference type="Gene3D" id="1.10.1420.10">
    <property type="match status" value="2"/>
</dbReference>
<dbReference type="Pfam" id="PF05192">
    <property type="entry name" value="MutS_III"/>
    <property type="match status" value="1"/>
</dbReference>
<reference evidence="9" key="2">
    <citation type="submission" date="2018-04" db="EMBL/GenBank/DDBJ databases">
        <title>Leveraging single-cell genomics to expand the Fungal Tree of Life.</title>
        <authorList>
            <consortium name="DOE Joint Genome Institute"/>
            <person name="Ahrendt S.R."/>
            <person name="Quandt C.A."/>
            <person name="Ciobanu D."/>
            <person name="Clum A."/>
            <person name="Salamov A."/>
            <person name="Andreopoulos B."/>
            <person name="Cheng J.-F."/>
            <person name="Woyke T."/>
            <person name="Pelin A."/>
            <person name="Henrissat B."/>
            <person name="Benny G.L."/>
            <person name="Smith M.E."/>
            <person name="James T.Y."/>
            <person name="Grigoriev I.V."/>
        </authorList>
    </citation>
    <scope>NUCLEOTIDE SEQUENCE</scope>
    <source>
        <strain evidence="9">ATCC 52028</strain>
    </source>
</reference>
<comment type="similarity">
    <text evidence="1 6">Belongs to the DNA mismatch repair MutS family.</text>
</comment>
<evidence type="ECO:0000256" key="3">
    <source>
        <dbReference type="ARBA" id="ARBA00022763"/>
    </source>
</evidence>
<dbReference type="SMART" id="SM00533">
    <property type="entry name" value="MUTSd"/>
    <property type="match status" value="1"/>
</dbReference>
<dbReference type="Gene3D" id="3.40.50.300">
    <property type="entry name" value="P-loop containing nucleotide triphosphate hydrolases"/>
    <property type="match status" value="1"/>
</dbReference>
<dbReference type="Pfam" id="PF05188">
    <property type="entry name" value="MutS_II"/>
    <property type="match status" value="1"/>
</dbReference>
<dbReference type="InterPro" id="IPR007695">
    <property type="entry name" value="DNA_mismatch_repair_MutS-lik_N"/>
</dbReference>
<dbReference type="SUPFAM" id="SSF48334">
    <property type="entry name" value="DNA repair protein MutS, domain III"/>
    <property type="match status" value="1"/>
</dbReference>
<dbReference type="PROSITE" id="PS00486">
    <property type="entry name" value="DNA_MISMATCH_REPAIR_2"/>
    <property type="match status" value="1"/>
</dbReference>
<dbReference type="InterPro" id="IPR007861">
    <property type="entry name" value="DNA_mismatch_repair_MutS_clamp"/>
</dbReference>
<dbReference type="PIRSF" id="PIRSF037677">
    <property type="entry name" value="DNA_mis_repair_Msh6"/>
    <property type="match status" value="1"/>
</dbReference>
<dbReference type="FunFam" id="3.40.1170.10:FF:000002">
    <property type="entry name" value="DNA mismatch repair protein"/>
    <property type="match status" value="1"/>
</dbReference>
<dbReference type="Gene3D" id="3.30.420.110">
    <property type="entry name" value="MutS, connector domain"/>
    <property type="match status" value="1"/>
</dbReference>
<dbReference type="InterPro" id="IPR036678">
    <property type="entry name" value="MutS_con_dom_sf"/>
</dbReference>
<evidence type="ECO:0000256" key="2">
    <source>
        <dbReference type="ARBA" id="ARBA00022741"/>
    </source>
</evidence>
<comment type="function">
    <text evidence="6">Component of the post-replicative DNA mismatch repair system (MMR).</text>
</comment>
<evidence type="ECO:0000313" key="11">
    <source>
        <dbReference type="Proteomes" id="UP000274922"/>
    </source>
</evidence>
<evidence type="ECO:0000256" key="4">
    <source>
        <dbReference type="ARBA" id="ARBA00022840"/>
    </source>
</evidence>
<name>A0A4P9WTW1_9FUNG</name>
<proteinExistence type="inferred from homology"/>
<reference evidence="8" key="3">
    <citation type="submission" date="2018-08" db="EMBL/GenBank/DDBJ databases">
        <title>Leveraging single-cell genomics to expand the Fungal Tree of Life.</title>
        <authorList>
            <consortium name="DOE Joint Genome Institute"/>
            <person name="Ahrendt S.R."/>
            <person name="Quandt C.A."/>
            <person name="Ciobanu D."/>
            <person name="Clum A."/>
            <person name="Salamov A."/>
            <person name="Andreopoulos B."/>
            <person name="Cheng J.-F."/>
            <person name="Woyke T."/>
            <person name="Pelin A."/>
            <person name="Henrissat B."/>
            <person name="Reynolds N."/>
            <person name="Benny G.L."/>
            <person name="Smith M.E."/>
            <person name="James T.Y."/>
            <person name="Grigoriev I.V."/>
        </authorList>
    </citation>
    <scope>NUCLEOTIDE SEQUENCE</scope>
    <source>
        <strain evidence="8">ATCC 52028</strain>
    </source>
</reference>
<dbReference type="InterPro" id="IPR007860">
    <property type="entry name" value="DNA_mmatch_repair_MutS_con_dom"/>
</dbReference>
<evidence type="ECO:0000313" key="10">
    <source>
        <dbReference type="Proteomes" id="UP000268535"/>
    </source>
</evidence>
<dbReference type="InterPro" id="IPR007696">
    <property type="entry name" value="DNA_mismatch_repair_MutS_core"/>
</dbReference>
<evidence type="ECO:0000256" key="1">
    <source>
        <dbReference type="ARBA" id="ARBA00006271"/>
    </source>
</evidence>
<gene>
    <name evidence="8" type="ORF">CAUPRSCDRAFT_931</name>
    <name evidence="9" type="ORF">CXG81DRAFT_2665</name>
</gene>
<dbReference type="AlphaFoldDB" id="A0A4P9WTW1"/>
<dbReference type="GO" id="GO:0032301">
    <property type="term" value="C:MutSalpha complex"/>
    <property type="evidence" value="ECO:0007669"/>
    <property type="project" value="TreeGrafter"/>
</dbReference>
<dbReference type="NCBIfam" id="NF003810">
    <property type="entry name" value="PRK05399.1"/>
    <property type="match status" value="1"/>
</dbReference>
<evidence type="ECO:0000313" key="8">
    <source>
        <dbReference type="EMBL" id="RKO96654.1"/>
    </source>
</evidence>
<feature type="non-terminal residue" evidence="8">
    <location>
        <position position="905"/>
    </location>
</feature>
<keyword evidence="2 6" id="KW-0547">Nucleotide-binding</keyword>
<evidence type="ECO:0000256" key="5">
    <source>
        <dbReference type="ARBA" id="ARBA00023125"/>
    </source>
</evidence>
<keyword evidence="11" id="KW-1185">Reference proteome</keyword>
<accession>A0A4P9WTW1</accession>
<dbReference type="Proteomes" id="UP000274922">
    <property type="component" value="Unassembled WGS sequence"/>
</dbReference>
<dbReference type="InterPro" id="IPR016151">
    <property type="entry name" value="DNA_mismatch_repair_MutS_N"/>
</dbReference>
<dbReference type="SUPFAM" id="SSF53150">
    <property type="entry name" value="DNA repair protein MutS, domain II"/>
    <property type="match status" value="1"/>
</dbReference>
<keyword evidence="5 6" id="KW-0238">DNA-binding</keyword>
<dbReference type="SUPFAM" id="SSF55271">
    <property type="entry name" value="DNA repair protein MutS, domain I"/>
    <property type="match status" value="1"/>
</dbReference>
<evidence type="ECO:0000313" key="9">
    <source>
        <dbReference type="EMBL" id="RKP02386.1"/>
    </source>
</evidence>
<dbReference type="InterPro" id="IPR045076">
    <property type="entry name" value="MutS"/>
</dbReference>
<dbReference type="Pfam" id="PF01624">
    <property type="entry name" value="MutS_I"/>
    <property type="match status" value="1"/>
</dbReference>
<dbReference type="GO" id="GO:0006298">
    <property type="term" value="P:mismatch repair"/>
    <property type="evidence" value="ECO:0007669"/>
    <property type="project" value="InterPro"/>
</dbReference>
<dbReference type="Pfam" id="PF05190">
    <property type="entry name" value="MutS_IV"/>
    <property type="match status" value="1"/>
</dbReference>
<feature type="domain" description="DNA mismatch repair proteins mutS family" evidence="7">
    <location>
        <begin position="794"/>
        <end position="810"/>
    </location>
</feature>
<dbReference type="STRING" id="1555241.A0A4P9WTW1"/>
<keyword evidence="3 6" id="KW-0227">DNA damage</keyword>
<reference evidence="10 11" key="1">
    <citation type="journal article" date="2018" name="Nat. Microbiol.">
        <title>Leveraging single-cell genomics to expand the fungal tree of life.</title>
        <authorList>
            <person name="Ahrendt S.R."/>
            <person name="Quandt C.A."/>
            <person name="Ciobanu D."/>
            <person name="Clum A."/>
            <person name="Salamov A."/>
            <person name="Andreopoulos B."/>
            <person name="Cheng J.F."/>
            <person name="Woyke T."/>
            <person name="Pelin A."/>
            <person name="Henrissat B."/>
            <person name="Reynolds N.K."/>
            <person name="Benny G.L."/>
            <person name="Smith M.E."/>
            <person name="James T.Y."/>
            <person name="Grigoriev I.V."/>
        </authorList>
    </citation>
    <scope>NUCLEOTIDE SEQUENCE [LARGE SCALE GENOMIC DNA]</scope>
    <source>
        <strain evidence="10 11">ATCC 52028</strain>
    </source>
</reference>
<dbReference type="Proteomes" id="UP000268535">
    <property type="component" value="Unassembled WGS sequence"/>
</dbReference>
<dbReference type="Pfam" id="PF00488">
    <property type="entry name" value="MutS_V"/>
    <property type="match status" value="1"/>
</dbReference>
<keyword evidence="4" id="KW-0067">ATP-binding</keyword>
<dbReference type="PANTHER" id="PTHR11361">
    <property type="entry name" value="DNA MISMATCH REPAIR PROTEIN MUTS FAMILY MEMBER"/>
    <property type="match status" value="1"/>
</dbReference>
<dbReference type="InterPro" id="IPR017261">
    <property type="entry name" value="DNA_mismatch_repair_MutS/MSH"/>
</dbReference>
<dbReference type="SUPFAM" id="SSF52540">
    <property type="entry name" value="P-loop containing nucleoside triphosphate hydrolases"/>
    <property type="match status" value="1"/>
</dbReference>
<sequence>RYSWLAHIKDADGHPEGHPEYDPRTLYIPPSAWRSMSSFEKQYWEVKCTHWDSLVFFKKGKFYELYEKDARIAHQEFGWKITDRVNMAMAGVPESKFEFWASQAIGAGYKVARVDQLETALGKSLRDRGELTPVKAAGAASDKIIRRELTCVLTCGTLTDPDMLTSDMHTYCLALRERIACDPVTKAETVYVGVAFVDTATAAFSLTWAADGMDRIQLETLLLQLTPREVVLVKGQTSASTMRLLRSTLPAGTVFNTLSDGKEFWDAETTRRELRQDAVFGLDEAAWPAVLQTLAAAPLALSSLGGLISYLRDLKIDGPLLSARNFTRYHPLHQRGQDHLILDGQTLLNLEIFHNSADGTARGTLFEMLNHCITPAGKRKMQRWICHPLRHPAAISARLNAIHDLEQHPELYDFLHRHLAKLPDLERIVCRVHAGTCSARDFVTAVHTFERLLSDLWDRTDPWLADATSLESTLLQALLQGRRAPMPAVRAALAEIQARMHLAQSSTENAWIARSGHNALIDQAQAGVDAIEQEMDQYRRDQARALACRDVVYHHHGKELFQLEVPAKIKVPASWIKMGHTQKITRYWNPTLSNASIAMQEANERLQDALRVFRLEMMQFFDTLYSAWLDLVDRTADLDCLMSLFEARRHMGYPNCRPELVEAKTEAAIFECEGLRHPLIGTAYAMAACRRDPIPNDIVLADPGASSLDPGSGRIALITGPNMGGKSTTLRQTCIAAILAQIGSYVPATRCRLSPIDQIFCRLGASDNIMKGHSTFMVELTETAKILQEATPQSLVVLDELGRGTSTFDGYAIAYATLMHLALRNRCLGLFSTHYHTLCDDVVGVPVVRPMYMDFEANPATQDITFLYKLVPGVCHESHGMRVAAMAGLPSELVAHACRMSRMFQ</sequence>